<dbReference type="GO" id="GO:0008270">
    <property type="term" value="F:zinc ion binding"/>
    <property type="evidence" value="ECO:0007669"/>
    <property type="project" value="UniProtKB-KW"/>
</dbReference>
<accession>A0AAN6H5D2</accession>
<dbReference type="InterPro" id="IPR046439">
    <property type="entry name" value="ZF_RZ_dom"/>
</dbReference>
<dbReference type="PROSITE" id="PS51981">
    <property type="entry name" value="ZF_RZ"/>
    <property type="match status" value="1"/>
</dbReference>
<evidence type="ECO:0000313" key="9">
    <source>
        <dbReference type="EMBL" id="KAK0956835.1"/>
    </source>
</evidence>
<evidence type="ECO:0000256" key="5">
    <source>
        <dbReference type="ARBA" id="ARBA00022833"/>
    </source>
</evidence>
<feature type="domain" description="RZ-type" evidence="8">
    <location>
        <begin position="256"/>
        <end position="328"/>
    </location>
</feature>
<keyword evidence="6" id="KW-0391">Immunity</keyword>
<dbReference type="Proteomes" id="UP001175353">
    <property type="component" value="Unassembled WGS sequence"/>
</dbReference>
<feature type="compositionally biased region" description="Basic and acidic residues" evidence="7">
    <location>
        <begin position="129"/>
        <end position="149"/>
    </location>
</feature>
<dbReference type="GO" id="GO:0002376">
    <property type="term" value="P:immune system process"/>
    <property type="evidence" value="ECO:0007669"/>
    <property type="project" value="UniProtKB-KW"/>
</dbReference>
<keyword evidence="3" id="KW-0479">Metal-binding</keyword>
<keyword evidence="5" id="KW-0862">Zinc</keyword>
<evidence type="ECO:0000256" key="7">
    <source>
        <dbReference type="SAM" id="MobiDB-lite"/>
    </source>
</evidence>
<feature type="compositionally biased region" description="Basic residues" evidence="7">
    <location>
        <begin position="182"/>
        <end position="199"/>
    </location>
</feature>
<name>A0AAN6H5D2_9PEZI</name>
<feature type="region of interest" description="Disordered" evidence="7">
    <location>
        <begin position="124"/>
        <end position="149"/>
    </location>
</feature>
<organism evidence="9 10">
    <name type="scientific">Friedmanniomyces endolithicus</name>
    <dbReference type="NCBI Taxonomy" id="329885"/>
    <lineage>
        <taxon>Eukaryota</taxon>
        <taxon>Fungi</taxon>
        <taxon>Dikarya</taxon>
        <taxon>Ascomycota</taxon>
        <taxon>Pezizomycotina</taxon>
        <taxon>Dothideomycetes</taxon>
        <taxon>Dothideomycetidae</taxon>
        <taxon>Mycosphaerellales</taxon>
        <taxon>Teratosphaeriaceae</taxon>
        <taxon>Friedmanniomyces</taxon>
    </lineage>
</organism>
<sequence length="337" mass="37714">MSSSPLEEIASPSKAKKLRRRVAYASSVKDQRTSKTVVQLNEILLRTSAELVITKLDNKQLKQSLTRERRQKTRQKKVLEQLRADDLTGTLFMSPSKVQKARDIAVSREQEKEQLQIDRQAQKQAAAQRKAEKEVEVQRKRDARAKAASERREAVALKKAATQKARAAKQAQKEREMATKALNRRSRAPPKKKLVTKRSKTIVVEPSPPKPVKSKETRTGRTAGKVCERFAGNDVDPTQGMTAEINDVRRMLNEGVSTSEMKMVVATMAKEFRGSGHWYRCQNSHPFTIGECGMPMQLARCPACGAGIGGQNHQATEGLQAAGDIEREFGNLRVQER</sequence>
<dbReference type="EMBL" id="JAUJLE010000423">
    <property type="protein sequence ID" value="KAK0956835.1"/>
    <property type="molecule type" value="Genomic_DNA"/>
</dbReference>
<evidence type="ECO:0000256" key="2">
    <source>
        <dbReference type="ARBA" id="ARBA00022490"/>
    </source>
</evidence>
<dbReference type="Pfam" id="PF20173">
    <property type="entry name" value="ZnF_RZ-type"/>
    <property type="match status" value="1"/>
</dbReference>
<keyword evidence="2" id="KW-0963">Cytoplasm</keyword>
<comment type="subcellular location">
    <subcellularLocation>
        <location evidence="1">Cytoplasm</location>
    </subcellularLocation>
</comment>
<dbReference type="AlphaFoldDB" id="A0AAN6H5D2"/>
<comment type="caution">
    <text evidence="9">The sequence shown here is derived from an EMBL/GenBank/DDBJ whole genome shotgun (WGS) entry which is preliminary data.</text>
</comment>
<dbReference type="GO" id="GO:0005737">
    <property type="term" value="C:cytoplasm"/>
    <property type="evidence" value="ECO:0007669"/>
    <property type="project" value="UniProtKB-SubCell"/>
</dbReference>
<protein>
    <recommendedName>
        <fullName evidence="8">RZ-type domain-containing protein</fullName>
    </recommendedName>
</protein>
<evidence type="ECO:0000313" key="10">
    <source>
        <dbReference type="Proteomes" id="UP001175353"/>
    </source>
</evidence>
<gene>
    <name evidence="9" type="ORF">LTR91_022170</name>
</gene>
<keyword evidence="4" id="KW-0863">Zinc-finger</keyword>
<feature type="region of interest" description="Disordered" evidence="7">
    <location>
        <begin position="168"/>
        <end position="199"/>
    </location>
</feature>
<evidence type="ECO:0000256" key="4">
    <source>
        <dbReference type="ARBA" id="ARBA00022771"/>
    </source>
</evidence>
<evidence type="ECO:0000256" key="3">
    <source>
        <dbReference type="ARBA" id="ARBA00022723"/>
    </source>
</evidence>
<proteinExistence type="predicted"/>
<evidence type="ECO:0000256" key="6">
    <source>
        <dbReference type="ARBA" id="ARBA00022859"/>
    </source>
</evidence>
<reference evidence="9" key="1">
    <citation type="submission" date="2023-06" db="EMBL/GenBank/DDBJ databases">
        <title>Black Yeasts Isolated from many extreme environments.</title>
        <authorList>
            <person name="Coleine C."/>
            <person name="Stajich J.E."/>
            <person name="Selbmann L."/>
        </authorList>
    </citation>
    <scope>NUCLEOTIDE SEQUENCE</scope>
    <source>
        <strain evidence="9">CCFEE 5200</strain>
    </source>
</reference>
<keyword evidence="10" id="KW-1185">Reference proteome</keyword>
<evidence type="ECO:0000259" key="8">
    <source>
        <dbReference type="PROSITE" id="PS51981"/>
    </source>
</evidence>
<evidence type="ECO:0000256" key="1">
    <source>
        <dbReference type="ARBA" id="ARBA00004496"/>
    </source>
</evidence>